<keyword evidence="4 8" id="KW-0547">Nucleotide-binding</keyword>
<evidence type="ECO:0000256" key="5">
    <source>
        <dbReference type="ARBA" id="ARBA00022777"/>
    </source>
</evidence>
<evidence type="ECO:0000313" key="11">
    <source>
        <dbReference type="Proteomes" id="UP000199584"/>
    </source>
</evidence>
<dbReference type="InterPro" id="IPR027417">
    <property type="entry name" value="P-loop_NTPase"/>
</dbReference>
<evidence type="ECO:0000256" key="3">
    <source>
        <dbReference type="ARBA" id="ARBA00022679"/>
    </source>
</evidence>
<evidence type="ECO:0000256" key="7">
    <source>
        <dbReference type="ARBA" id="ARBA00022993"/>
    </source>
</evidence>
<organism evidence="10 11">
    <name type="scientific">Desulfoscipio geothermicus DSM 3669</name>
    <dbReference type="NCBI Taxonomy" id="1121426"/>
    <lineage>
        <taxon>Bacteria</taxon>
        <taxon>Bacillati</taxon>
        <taxon>Bacillota</taxon>
        <taxon>Clostridia</taxon>
        <taxon>Eubacteriales</taxon>
        <taxon>Desulfallaceae</taxon>
        <taxon>Desulfoscipio</taxon>
    </lineage>
</organism>
<dbReference type="EMBL" id="FOYM01000029">
    <property type="protein sequence ID" value="SFR13960.1"/>
    <property type="molecule type" value="Genomic_DNA"/>
</dbReference>
<dbReference type="Gene3D" id="3.40.50.300">
    <property type="entry name" value="P-loop containing nucleotide triphosphate hydrolases"/>
    <property type="match status" value="1"/>
</dbReference>
<comment type="pathway">
    <text evidence="8">Cofactor biosynthesis; coenzyme A biosynthesis; CoA from (R)-pantothenate: step 5/5.</text>
</comment>
<dbReference type="GO" id="GO:0004140">
    <property type="term" value="F:dephospho-CoA kinase activity"/>
    <property type="evidence" value="ECO:0007669"/>
    <property type="project" value="UniProtKB-UniRule"/>
</dbReference>
<protein>
    <recommendedName>
        <fullName evidence="8 9">Dephospho-CoA kinase</fullName>
        <ecNumber evidence="8 9">2.7.1.24</ecNumber>
    </recommendedName>
    <alternativeName>
        <fullName evidence="8">Dephosphocoenzyme A kinase</fullName>
    </alternativeName>
</protein>
<comment type="similarity">
    <text evidence="1 8">Belongs to the CoaE family.</text>
</comment>
<keyword evidence="7 8" id="KW-0173">Coenzyme A biosynthesis</keyword>
<dbReference type="FunFam" id="3.40.50.300:FF:000991">
    <property type="entry name" value="Dephospho-CoA kinase"/>
    <property type="match status" value="1"/>
</dbReference>
<dbReference type="PANTHER" id="PTHR10695">
    <property type="entry name" value="DEPHOSPHO-COA KINASE-RELATED"/>
    <property type="match status" value="1"/>
</dbReference>
<dbReference type="PANTHER" id="PTHR10695:SF46">
    <property type="entry name" value="BIFUNCTIONAL COENZYME A SYNTHASE-RELATED"/>
    <property type="match status" value="1"/>
</dbReference>
<name>A0A1I6E8A0_9FIRM</name>
<dbReference type="HAMAP" id="MF_00376">
    <property type="entry name" value="Dephospho_CoA_kinase"/>
    <property type="match status" value="1"/>
</dbReference>
<reference evidence="11" key="1">
    <citation type="submission" date="2016-10" db="EMBL/GenBank/DDBJ databases">
        <authorList>
            <person name="Varghese N."/>
            <person name="Submissions S."/>
        </authorList>
    </citation>
    <scope>NUCLEOTIDE SEQUENCE [LARGE SCALE GENOMIC DNA]</scope>
    <source>
        <strain evidence="11">DSM 3669</strain>
    </source>
</reference>
<keyword evidence="5 8" id="KW-0418">Kinase</keyword>
<comment type="function">
    <text evidence="8">Catalyzes the phosphorylation of the 3'-hydroxyl group of dephosphocoenzyme A to form coenzyme A.</text>
</comment>
<dbReference type="EC" id="2.7.1.24" evidence="8 9"/>
<dbReference type="CDD" id="cd02022">
    <property type="entry name" value="DPCK"/>
    <property type="match status" value="1"/>
</dbReference>
<keyword evidence="11" id="KW-1185">Reference proteome</keyword>
<keyword evidence="2 8" id="KW-0963">Cytoplasm</keyword>
<evidence type="ECO:0000256" key="2">
    <source>
        <dbReference type="ARBA" id="ARBA00022490"/>
    </source>
</evidence>
<dbReference type="InterPro" id="IPR001977">
    <property type="entry name" value="Depp_CoAkinase"/>
</dbReference>
<dbReference type="GO" id="GO:0005737">
    <property type="term" value="C:cytoplasm"/>
    <property type="evidence" value="ECO:0007669"/>
    <property type="project" value="UniProtKB-SubCell"/>
</dbReference>
<gene>
    <name evidence="8" type="primary">coaE</name>
    <name evidence="10" type="ORF">SAMN05660706_12936</name>
</gene>
<proteinExistence type="inferred from homology"/>
<evidence type="ECO:0000256" key="8">
    <source>
        <dbReference type="HAMAP-Rule" id="MF_00376"/>
    </source>
</evidence>
<evidence type="ECO:0000313" key="10">
    <source>
        <dbReference type="EMBL" id="SFR13960.1"/>
    </source>
</evidence>
<feature type="binding site" evidence="8">
    <location>
        <begin position="11"/>
        <end position="16"/>
    </location>
    <ligand>
        <name>ATP</name>
        <dbReference type="ChEBI" id="CHEBI:30616"/>
    </ligand>
</feature>
<dbReference type="Pfam" id="PF01121">
    <property type="entry name" value="CoaE"/>
    <property type="match status" value="1"/>
</dbReference>
<dbReference type="AlphaFoldDB" id="A0A1I6E8A0"/>
<comment type="catalytic activity">
    <reaction evidence="8">
        <text>3'-dephospho-CoA + ATP = ADP + CoA + H(+)</text>
        <dbReference type="Rhea" id="RHEA:18245"/>
        <dbReference type="ChEBI" id="CHEBI:15378"/>
        <dbReference type="ChEBI" id="CHEBI:30616"/>
        <dbReference type="ChEBI" id="CHEBI:57287"/>
        <dbReference type="ChEBI" id="CHEBI:57328"/>
        <dbReference type="ChEBI" id="CHEBI:456216"/>
        <dbReference type="EC" id="2.7.1.24"/>
    </reaction>
</comment>
<evidence type="ECO:0000256" key="9">
    <source>
        <dbReference type="NCBIfam" id="TIGR00152"/>
    </source>
</evidence>
<dbReference type="GO" id="GO:0005524">
    <property type="term" value="F:ATP binding"/>
    <property type="evidence" value="ECO:0007669"/>
    <property type="project" value="UniProtKB-UniRule"/>
</dbReference>
<dbReference type="RefSeq" id="WP_207545205.1">
    <property type="nucleotide sequence ID" value="NZ_FOYM01000029.1"/>
</dbReference>
<evidence type="ECO:0000256" key="4">
    <source>
        <dbReference type="ARBA" id="ARBA00022741"/>
    </source>
</evidence>
<dbReference type="STRING" id="39060.SAMN05660706_12936"/>
<keyword evidence="6 8" id="KW-0067">ATP-binding</keyword>
<evidence type="ECO:0000256" key="6">
    <source>
        <dbReference type="ARBA" id="ARBA00022840"/>
    </source>
</evidence>
<dbReference type="SUPFAM" id="SSF52540">
    <property type="entry name" value="P-loop containing nucleoside triphosphate hydrolases"/>
    <property type="match status" value="1"/>
</dbReference>
<sequence length="204" mass="22406">MLVVGLTGNIGSGKSSVARMLQEMGATVIDTDRVARDVVAPGTPGLQKTVACFGRQVLKNDGTLNRPLMAQIVFNDPAALARLNAIVHPEIRSRVAAAIADYKRSGSTPLLVIEAPLLIETGMHKMVDRVWLVTVDPRIQVQRIIARNHTTAEQARKRISAQMPQEDKIPYADRIIDNSGSPEKTLQQVRQIWSDDIERPEAQA</sequence>
<accession>A0A1I6E8A0</accession>
<comment type="subcellular location">
    <subcellularLocation>
        <location evidence="8">Cytoplasm</location>
    </subcellularLocation>
</comment>
<keyword evidence="3 8" id="KW-0808">Transferase</keyword>
<dbReference type="PROSITE" id="PS51219">
    <property type="entry name" value="DPCK"/>
    <property type="match status" value="1"/>
</dbReference>
<dbReference type="UniPathway" id="UPA00241">
    <property type="reaction ID" value="UER00356"/>
</dbReference>
<dbReference type="NCBIfam" id="TIGR00152">
    <property type="entry name" value="dephospho-CoA kinase"/>
    <property type="match status" value="1"/>
</dbReference>
<dbReference type="GO" id="GO:0015937">
    <property type="term" value="P:coenzyme A biosynthetic process"/>
    <property type="evidence" value="ECO:0007669"/>
    <property type="project" value="UniProtKB-UniRule"/>
</dbReference>
<dbReference type="Proteomes" id="UP000199584">
    <property type="component" value="Unassembled WGS sequence"/>
</dbReference>
<evidence type="ECO:0000256" key="1">
    <source>
        <dbReference type="ARBA" id="ARBA00009018"/>
    </source>
</evidence>